<sequence>MKIQTGIALFCVALSSVEAFAIPPQHIWTKSLGRRSYRSNPVRRQIDIGGGQQQREGQQQEQKPQRQGGGGLTIGGLTLGGPSGGLSAPGLNLGGNGQQKGEGEQNRNATEAAGEKAPAAEGQKPAAEAEKPTAEAEKPAAEGQKPAAETEKPAAEATETKQPAAGAGTENQPGRAEGEAAKEEALKEAGQGEAAQPEKAEGVKATEESEKFSENIGIVLNEAGNAQNIGGNLGITEGTDGSKSVGGENGINIAKNGETTVAGNEQEYAERFFYIQGCINMFDLSLPDGLVDAVCSLLVAHSLSVRLRFSHNYAYSIVIAIMPMLGGGTDAMPTHRHGGGEIACSPTLTDADTITDGYTTDRDSNENSMLKLEIELENSLGDRVAELKKELIEQYNRASEAVKRAGISDIADNVTNSEELRAVQERLVAAETERNNALRALDEAKKTAEQAKLDGQLQSGRLQSAQAENQRLASELSAIRSANLNYRSTDVINLTAVIAERDAKIHRLESDATKYKTKAAQLKSKNTLKTNQDAVVFLEGRKENLEADNAELREKMARSATDLQRLQVVHANMLDQRNRTAPAQFASSAQDAHLTTENARLEDEIQLHQSKINALRSKMAYNITQLDLAWDGWRLFNCQHAKLQDIPDMNHSTRERTQEADIIMGLLEDWMDDDKFIKEYSNERRYILQHHRAHERVPQGRAVMSFRIKKEFVKADEKRGIPIRY</sequence>
<protein>
    <submittedName>
        <fullName evidence="4">Uncharacterized protein</fullName>
    </submittedName>
</protein>
<feature type="compositionally biased region" description="Basic and acidic residues" evidence="2">
    <location>
        <begin position="127"/>
        <end position="140"/>
    </location>
</feature>
<feature type="compositionally biased region" description="Low complexity" evidence="2">
    <location>
        <begin position="53"/>
        <end position="66"/>
    </location>
</feature>
<dbReference type="Proteomes" id="UP000813461">
    <property type="component" value="Unassembled WGS sequence"/>
</dbReference>
<reference evidence="4" key="1">
    <citation type="journal article" date="2021" name="Nat. Commun.">
        <title>Genetic determinants of endophytism in the Arabidopsis root mycobiome.</title>
        <authorList>
            <person name="Mesny F."/>
            <person name="Miyauchi S."/>
            <person name="Thiergart T."/>
            <person name="Pickel B."/>
            <person name="Atanasova L."/>
            <person name="Karlsson M."/>
            <person name="Huettel B."/>
            <person name="Barry K.W."/>
            <person name="Haridas S."/>
            <person name="Chen C."/>
            <person name="Bauer D."/>
            <person name="Andreopoulos W."/>
            <person name="Pangilinan J."/>
            <person name="LaButti K."/>
            <person name="Riley R."/>
            <person name="Lipzen A."/>
            <person name="Clum A."/>
            <person name="Drula E."/>
            <person name="Henrissat B."/>
            <person name="Kohler A."/>
            <person name="Grigoriev I.V."/>
            <person name="Martin F.M."/>
            <person name="Hacquard S."/>
        </authorList>
    </citation>
    <scope>NUCLEOTIDE SEQUENCE</scope>
    <source>
        <strain evidence="4">MPI-SDFR-AT-0120</strain>
    </source>
</reference>
<dbReference type="EMBL" id="JAGMVJ010000014">
    <property type="protein sequence ID" value="KAH7082357.1"/>
    <property type="molecule type" value="Genomic_DNA"/>
</dbReference>
<feature type="compositionally biased region" description="Basic and acidic residues" evidence="2">
    <location>
        <begin position="176"/>
        <end position="187"/>
    </location>
</feature>
<evidence type="ECO:0000256" key="1">
    <source>
        <dbReference type="SAM" id="Coils"/>
    </source>
</evidence>
<proteinExistence type="predicted"/>
<accession>A0A8K0R1G1</accession>
<gene>
    <name evidence="4" type="ORF">FB567DRAFT_447955</name>
</gene>
<feature type="signal peptide" evidence="3">
    <location>
        <begin position="1"/>
        <end position="19"/>
    </location>
</feature>
<evidence type="ECO:0000256" key="2">
    <source>
        <dbReference type="SAM" id="MobiDB-lite"/>
    </source>
</evidence>
<evidence type="ECO:0000256" key="3">
    <source>
        <dbReference type="SAM" id="SignalP"/>
    </source>
</evidence>
<evidence type="ECO:0000313" key="4">
    <source>
        <dbReference type="EMBL" id="KAH7082357.1"/>
    </source>
</evidence>
<organism evidence="4 5">
    <name type="scientific">Paraphoma chrysanthemicola</name>
    <dbReference type="NCBI Taxonomy" id="798071"/>
    <lineage>
        <taxon>Eukaryota</taxon>
        <taxon>Fungi</taxon>
        <taxon>Dikarya</taxon>
        <taxon>Ascomycota</taxon>
        <taxon>Pezizomycotina</taxon>
        <taxon>Dothideomycetes</taxon>
        <taxon>Pleosporomycetidae</taxon>
        <taxon>Pleosporales</taxon>
        <taxon>Pleosporineae</taxon>
        <taxon>Phaeosphaeriaceae</taxon>
        <taxon>Paraphoma</taxon>
    </lineage>
</organism>
<comment type="caution">
    <text evidence="4">The sequence shown here is derived from an EMBL/GenBank/DDBJ whole genome shotgun (WGS) entry which is preliminary data.</text>
</comment>
<feature type="chain" id="PRO_5035466850" evidence="3">
    <location>
        <begin position="20"/>
        <end position="725"/>
    </location>
</feature>
<evidence type="ECO:0000313" key="5">
    <source>
        <dbReference type="Proteomes" id="UP000813461"/>
    </source>
</evidence>
<dbReference type="AlphaFoldDB" id="A0A8K0R1G1"/>
<feature type="compositionally biased region" description="Low complexity" evidence="2">
    <location>
        <begin position="109"/>
        <end position="126"/>
    </location>
</feature>
<feature type="region of interest" description="Disordered" evidence="2">
    <location>
        <begin position="49"/>
        <end position="209"/>
    </location>
</feature>
<feature type="coiled-coil region" evidence="1">
    <location>
        <begin position="384"/>
        <end position="562"/>
    </location>
</feature>
<feature type="compositionally biased region" description="Basic and acidic residues" evidence="2">
    <location>
        <begin position="196"/>
        <end position="209"/>
    </location>
</feature>
<keyword evidence="5" id="KW-1185">Reference proteome</keyword>
<name>A0A8K0R1G1_9PLEO</name>
<dbReference type="OrthoDB" id="3794084at2759"/>
<feature type="compositionally biased region" description="Gly residues" evidence="2">
    <location>
        <begin position="67"/>
        <end position="84"/>
    </location>
</feature>
<keyword evidence="3" id="KW-0732">Signal</keyword>
<keyword evidence="1" id="KW-0175">Coiled coil</keyword>